<protein>
    <recommendedName>
        <fullName evidence="4">Gustatory receptor</fullName>
    </recommendedName>
</protein>
<dbReference type="VEuPathDB" id="VectorBase:LLONM1_001904"/>
<accession>A0A1B0CRZ0</accession>
<feature type="transmembrane region" description="Helical" evidence="1">
    <location>
        <begin position="176"/>
        <end position="197"/>
    </location>
</feature>
<keyword evidence="1" id="KW-1133">Transmembrane helix</keyword>
<keyword evidence="1" id="KW-0812">Transmembrane</keyword>
<evidence type="ECO:0000256" key="1">
    <source>
        <dbReference type="SAM" id="Phobius"/>
    </source>
</evidence>
<feature type="transmembrane region" description="Helical" evidence="1">
    <location>
        <begin position="218"/>
        <end position="242"/>
    </location>
</feature>
<dbReference type="PANTHER" id="PTHR38337">
    <property type="entry name" value="AGAP010540-PA"/>
    <property type="match status" value="1"/>
</dbReference>
<feature type="transmembrane region" description="Helical" evidence="1">
    <location>
        <begin position="125"/>
        <end position="148"/>
    </location>
</feature>
<feature type="transmembrane region" description="Helical" evidence="1">
    <location>
        <begin position="400"/>
        <end position="420"/>
    </location>
</feature>
<evidence type="ECO:0000313" key="3">
    <source>
        <dbReference type="Proteomes" id="UP000092461"/>
    </source>
</evidence>
<dbReference type="EnsemblMetazoa" id="LLOJ007639-RA">
    <property type="protein sequence ID" value="LLOJ007639-PA"/>
    <property type="gene ID" value="LLOJ007639"/>
</dbReference>
<organism evidence="2 3">
    <name type="scientific">Lutzomyia longipalpis</name>
    <name type="common">Sand fly</name>
    <dbReference type="NCBI Taxonomy" id="7200"/>
    <lineage>
        <taxon>Eukaryota</taxon>
        <taxon>Metazoa</taxon>
        <taxon>Ecdysozoa</taxon>
        <taxon>Arthropoda</taxon>
        <taxon>Hexapoda</taxon>
        <taxon>Insecta</taxon>
        <taxon>Pterygota</taxon>
        <taxon>Neoptera</taxon>
        <taxon>Endopterygota</taxon>
        <taxon>Diptera</taxon>
        <taxon>Nematocera</taxon>
        <taxon>Psychodoidea</taxon>
        <taxon>Psychodidae</taxon>
        <taxon>Lutzomyia</taxon>
        <taxon>Lutzomyia</taxon>
    </lineage>
</organism>
<evidence type="ECO:0008006" key="4">
    <source>
        <dbReference type="Google" id="ProtNLM"/>
    </source>
</evidence>
<proteinExistence type="predicted"/>
<dbReference type="EMBL" id="AJWK01025508">
    <property type="status" value="NOT_ANNOTATED_CDS"/>
    <property type="molecule type" value="Genomic_DNA"/>
</dbReference>
<feature type="transmembrane region" description="Helical" evidence="1">
    <location>
        <begin position="321"/>
        <end position="339"/>
    </location>
</feature>
<evidence type="ECO:0000313" key="2">
    <source>
        <dbReference type="EnsemblMetazoa" id="LLOJ007639-PA"/>
    </source>
</evidence>
<feature type="transmembrane region" description="Helical" evidence="1">
    <location>
        <begin position="74"/>
        <end position="95"/>
    </location>
</feature>
<dbReference type="EMBL" id="AJWK01025507">
    <property type="status" value="NOT_ANNOTATED_CDS"/>
    <property type="molecule type" value="Genomic_DNA"/>
</dbReference>
<keyword evidence="1" id="KW-0472">Membrane</keyword>
<reference evidence="2" key="1">
    <citation type="submission" date="2020-05" db="UniProtKB">
        <authorList>
            <consortium name="EnsemblMetazoa"/>
        </authorList>
    </citation>
    <scope>IDENTIFICATION</scope>
    <source>
        <strain evidence="2">Jacobina</strain>
    </source>
</reference>
<keyword evidence="3" id="KW-1185">Reference proteome</keyword>
<dbReference type="PANTHER" id="PTHR38337:SF1">
    <property type="entry name" value="GUSTATORY RECEPTOR"/>
    <property type="match status" value="1"/>
</dbReference>
<sequence length="421" mass="48081">MVLEIPGSRQDSEDGDFDRISNTSFNQAMEEPTSAILGVCKRCFINPYIHVLGVAGLRPRNIDSRDCLTALGHIQSAIVFCFLITSYVLQFLCGFRRDRGFTAMVPSTSVWIHVRHLQRISEITFTYVVPSILHLFGYIAALTVFRVVTNEQFQSLIERVFIVNNHYPRRLVTSCWMYKLIGLLWLLGSTCFVVLITDKQTATSEWFTKLSGTNQLTFTRLLIGTLFVQDFIQCIVLSSYAVQCFLLRHFLRRVKEKLLENTIDPLEWMREMTEFQKLLEHLNLQMSTPVSLFVILNFIYFLSGTYYIAGRGDFAENLEVNLLEVLNCLMWMLGILLPLHQAASLTTKCKEIQSCGHEIRIRPFLHHHTSTEDLNSVLIYASSLRMSAQLLKMPIKGGHLFGILILAAVILTTFGMCFPAP</sequence>
<name>A0A1B0CRZ0_LUTLO</name>
<feature type="transmembrane region" description="Helical" evidence="1">
    <location>
        <begin position="290"/>
        <end position="309"/>
    </location>
</feature>
<dbReference type="Proteomes" id="UP000092461">
    <property type="component" value="Unassembled WGS sequence"/>
</dbReference>
<dbReference type="AlphaFoldDB" id="A0A1B0CRZ0"/>
<dbReference type="VEuPathDB" id="VectorBase:LLOJ007639"/>